<dbReference type="EMBL" id="ACYU01000186">
    <property type="protein sequence ID" value="EEW05186.1"/>
    <property type="molecule type" value="Genomic_DNA"/>
</dbReference>
<organism evidence="9 10">
    <name type="scientific">Vibrio mimicus VM603</name>
    <dbReference type="NCBI Taxonomy" id="671074"/>
    <lineage>
        <taxon>Bacteria</taxon>
        <taxon>Pseudomonadati</taxon>
        <taxon>Pseudomonadota</taxon>
        <taxon>Gammaproteobacteria</taxon>
        <taxon>Vibrionales</taxon>
        <taxon>Vibrionaceae</taxon>
        <taxon>Vibrio</taxon>
    </lineage>
</organism>
<comment type="subcellular location">
    <subcellularLocation>
        <location evidence="1 7">Cell membrane</location>
        <topology evidence="1 7">Multi-pass membrane protein</topology>
    </subcellularLocation>
</comment>
<feature type="transmembrane region" description="Helical" evidence="7">
    <location>
        <begin position="300"/>
        <end position="322"/>
    </location>
</feature>
<name>D2YIZ7_VIBMI</name>
<dbReference type="CDD" id="cd06261">
    <property type="entry name" value="TM_PBP2"/>
    <property type="match status" value="2"/>
</dbReference>
<evidence type="ECO:0000256" key="1">
    <source>
        <dbReference type="ARBA" id="ARBA00004651"/>
    </source>
</evidence>
<feature type="transmembrane region" description="Helical" evidence="7">
    <location>
        <begin position="102"/>
        <end position="127"/>
    </location>
</feature>
<keyword evidence="5 7" id="KW-1133">Transmembrane helix</keyword>
<protein>
    <submittedName>
        <fullName evidence="9">Putative ABC transporter, permease protein</fullName>
    </submittedName>
</protein>
<dbReference type="GO" id="GO:0055085">
    <property type="term" value="P:transmembrane transport"/>
    <property type="evidence" value="ECO:0007669"/>
    <property type="project" value="InterPro"/>
</dbReference>
<accession>D2YIZ7</accession>
<feature type="domain" description="ABC transmembrane type-1" evidence="8">
    <location>
        <begin position="55"/>
        <end position="272"/>
    </location>
</feature>
<feature type="transmembrane region" description="Helical" evidence="7">
    <location>
        <begin position="57"/>
        <end position="81"/>
    </location>
</feature>
<feature type="transmembrane region" description="Helical" evidence="7">
    <location>
        <begin position="468"/>
        <end position="489"/>
    </location>
</feature>
<evidence type="ECO:0000259" key="8">
    <source>
        <dbReference type="PROSITE" id="PS50928"/>
    </source>
</evidence>
<keyword evidence="2 7" id="KW-0813">Transport</keyword>
<evidence type="ECO:0000256" key="3">
    <source>
        <dbReference type="ARBA" id="ARBA00022475"/>
    </source>
</evidence>
<dbReference type="InterPro" id="IPR000515">
    <property type="entry name" value="MetI-like"/>
</dbReference>
<dbReference type="AlphaFoldDB" id="D2YIZ7"/>
<evidence type="ECO:0000256" key="5">
    <source>
        <dbReference type="ARBA" id="ARBA00022989"/>
    </source>
</evidence>
<reference evidence="9 10" key="1">
    <citation type="journal article" date="2009" name="BMC Evol. Biol.">
        <title>Genomic taxonomy of Vibrios.</title>
        <authorList>
            <person name="Thompson C.C."/>
            <person name="Vicente A.C."/>
            <person name="Souza R.C."/>
            <person name="Vasconcelos A.T."/>
            <person name="Vesth T."/>
            <person name="Alves N.Jr."/>
            <person name="Ussery D.W."/>
            <person name="Iida T."/>
            <person name="Thompson F.L."/>
        </authorList>
    </citation>
    <scope>NUCLEOTIDE SEQUENCE [LARGE SCALE GENOMIC DNA]</scope>
    <source>
        <strain evidence="9 10">VM603</strain>
    </source>
</reference>
<comment type="caution">
    <text evidence="9">The sequence shown here is derived from an EMBL/GenBank/DDBJ whole genome shotgun (WGS) entry which is preliminary data.</text>
</comment>
<comment type="similarity">
    <text evidence="7">Belongs to the binding-protein-dependent transport system permease family.</text>
</comment>
<feature type="transmembrane region" description="Helical" evidence="7">
    <location>
        <begin position="347"/>
        <end position="371"/>
    </location>
</feature>
<dbReference type="Gene3D" id="1.10.3720.10">
    <property type="entry name" value="MetI-like"/>
    <property type="match status" value="2"/>
</dbReference>
<feature type="transmembrane region" description="Helical" evidence="7">
    <location>
        <begin position="7"/>
        <end position="37"/>
    </location>
</feature>
<dbReference type="Pfam" id="PF00528">
    <property type="entry name" value="BPD_transp_1"/>
    <property type="match status" value="1"/>
</dbReference>
<dbReference type="SUPFAM" id="SSF161098">
    <property type="entry name" value="MetI-like"/>
    <property type="match status" value="2"/>
</dbReference>
<dbReference type="PROSITE" id="PS50928">
    <property type="entry name" value="ABC_TM1"/>
    <property type="match status" value="2"/>
</dbReference>
<keyword evidence="3" id="KW-1003">Cell membrane</keyword>
<proteinExistence type="inferred from homology"/>
<keyword evidence="4 7" id="KW-0812">Transmembrane</keyword>
<evidence type="ECO:0000313" key="9">
    <source>
        <dbReference type="EMBL" id="EEW05186.1"/>
    </source>
</evidence>
<dbReference type="PANTHER" id="PTHR30183">
    <property type="entry name" value="MOLYBDENUM TRANSPORT SYSTEM PERMEASE PROTEIN MODB"/>
    <property type="match status" value="1"/>
</dbReference>
<gene>
    <name evidence="9" type="ORF">VMB_34940</name>
</gene>
<evidence type="ECO:0000256" key="7">
    <source>
        <dbReference type="RuleBase" id="RU363032"/>
    </source>
</evidence>
<feature type="transmembrane region" description="Helical" evidence="7">
    <location>
        <begin position="147"/>
        <end position="171"/>
    </location>
</feature>
<dbReference type="PANTHER" id="PTHR30183:SF6">
    <property type="entry name" value="INNER MEMBRANE ABC TRANSPORTER PERMEASE PROTEIN YNJC"/>
    <property type="match status" value="1"/>
</dbReference>
<dbReference type="InterPro" id="IPR035906">
    <property type="entry name" value="MetI-like_sf"/>
</dbReference>
<feature type="transmembrane region" description="Helical" evidence="7">
    <location>
        <begin position="383"/>
        <end position="403"/>
    </location>
</feature>
<sequence>MMLRFAYWSLILLCIAPILPGLVGVLISALGYLPALGHHQPSWLGFSQVWQWQGVEYALLLSVSSTLISTYLALLISFAILQRFWFHPRWKRIENSLSMLIALPHVAFAIGFAFLFSSTGWFARLLHSLFEYQDPSQDAAWLVHDPYAIGLTLGLAFKEVPFILLISLPILQQFNLPKMQMLSASLGYSEQQMWWKIIFPQWLRKIRFTLFAVAAYAISVVDFSLVLGPTTPPTFSVLVWQWFNEPDLSLLPRAASGAVVLLLLASIILLVIRIFEWVITQGCRNWQSSGRYSPPLPHKTLLGLLFVISVSIIPLTLVWSVAQRWRFPDLFPSQWTVQFWGDEWPNVLVNIETSVLLALCSGTLALLFAVIAQEYRLQTKRAIPVYFIALPMLLPQLSLLFGIQVLTLMIASQAYALWVVWAHTFFAFPLVYLALSGPWQSYNPNYSKVARSLGKNEWQIFWRVKLPLLFPALLYAWAVGISVSLAQYLPTLMLGSGRLTTITTEAVALSSGYDRRVTAIYAICQAILPFVFFSFALLLGRVQVHRYRVAQFKVVFHGLFSRKPRHP</sequence>
<feature type="transmembrane region" description="Helical" evidence="7">
    <location>
        <begin position="250"/>
        <end position="279"/>
    </location>
</feature>
<evidence type="ECO:0000256" key="2">
    <source>
        <dbReference type="ARBA" id="ARBA00022448"/>
    </source>
</evidence>
<dbReference type="Proteomes" id="UP000004827">
    <property type="component" value="Unassembled WGS sequence"/>
</dbReference>
<keyword evidence="6 7" id="KW-0472">Membrane</keyword>
<evidence type="ECO:0000256" key="6">
    <source>
        <dbReference type="ARBA" id="ARBA00023136"/>
    </source>
</evidence>
<feature type="transmembrane region" description="Helical" evidence="7">
    <location>
        <begin position="415"/>
        <end position="435"/>
    </location>
</feature>
<feature type="domain" description="ABC transmembrane type-1" evidence="8">
    <location>
        <begin position="351"/>
        <end position="539"/>
    </location>
</feature>
<feature type="transmembrane region" description="Helical" evidence="7">
    <location>
        <begin position="208"/>
        <end position="230"/>
    </location>
</feature>
<dbReference type="GO" id="GO:0005886">
    <property type="term" value="C:plasma membrane"/>
    <property type="evidence" value="ECO:0007669"/>
    <property type="project" value="UniProtKB-SubCell"/>
</dbReference>
<evidence type="ECO:0000313" key="10">
    <source>
        <dbReference type="Proteomes" id="UP000004827"/>
    </source>
</evidence>
<evidence type="ECO:0000256" key="4">
    <source>
        <dbReference type="ARBA" id="ARBA00022692"/>
    </source>
</evidence>
<feature type="transmembrane region" description="Helical" evidence="7">
    <location>
        <begin position="519"/>
        <end position="539"/>
    </location>
</feature>